<dbReference type="GO" id="GO:0034012">
    <property type="term" value="F:FAD-AMP lyase (cyclizing) activity"/>
    <property type="evidence" value="ECO:0007669"/>
    <property type="project" value="UniProtKB-EC"/>
</dbReference>
<dbReference type="GO" id="GO:0005739">
    <property type="term" value="C:mitochondrion"/>
    <property type="evidence" value="ECO:0007669"/>
    <property type="project" value="UniProtKB-SubCell"/>
</dbReference>
<organism evidence="26 28">
    <name type="scientific">Didymodactylos carnosus</name>
    <dbReference type="NCBI Taxonomy" id="1234261"/>
    <lineage>
        <taxon>Eukaryota</taxon>
        <taxon>Metazoa</taxon>
        <taxon>Spiralia</taxon>
        <taxon>Gnathifera</taxon>
        <taxon>Rotifera</taxon>
        <taxon>Eurotatoria</taxon>
        <taxon>Bdelloidea</taxon>
        <taxon>Philodinida</taxon>
        <taxon>Philodinidae</taxon>
        <taxon>Didymodactylos</taxon>
    </lineage>
</organism>
<dbReference type="Gene3D" id="3.40.50.10440">
    <property type="entry name" value="Dihydroxyacetone kinase, domain 1"/>
    <property type="match status" value="1"/>
</dbReference>
<evidence type="ECO:0000256" key="6">
    <source>
        <dbReference type="ARBA" id="ARBA00012110"/>
    </source>
</evidence>
<reference evidence="26" key="1">
    <citation type="submission" date="2021-02" db="EMBL/GenBank/DDBJ databases">
        <authorList>
            <person name="Nowell W R."/>
        </authorList>
    </citation>
    <scope>NUCLEOTIDE SEQUENCE</scope>
</reference>
<dbReference type="Gene3D" id="3.40.50.12710">
    <property type="match status" value="1"/>
</dbReference>
<gene>
    <name evidence="26" type="ORF">GPM918_LOCUS2144</name>
    <name evidence="27" type="ORF">SRO942_LOCUS2144</name>
</gene>
<dbReference type="PANTHER" id="PTHR28629:SF4">
    <property type="entry name" value="TRIOKINASE_FMN CYCLASE"/>
    <property type="match status" value="1"/>
</dbReference>
<evidence type="ECO:0000256" key="20">
    <source>
        <dbReference type="ARBA" id="ARBA00047974"/>
    </source>
</evidence>
<keyword evidence="10" id="KW-0808">Transferase</keyword>
<evidence type="ECO:0000256" key="1">
    <source>
        <dbReference type="ARBA" id="ARBA00004173"/>
    </source>
</evidence>
<evidence type="ECO:0000256" key="3">
    <source>
        <dbReference type="ARBA" id="ARBA00008757"/>
    </source>
</evidence>
<dbReference type="InterPro" id="IPR003788">
    <property type="entry name" value="NDUFAF7"/>
</dbReference>
<dbReference type="Proteomes" id="UP000681722">
    <property type="component" value="Unassembled WGS sequence"/>
</dbReference>
<evidence type="ECO:0000259" key="24">
    <source>
        <dbReference type="PROSITE" id="PS51480"/>
    </source>
</evidence>
<evidence type="ECO:0000256" key="16">
    <source>
        <dbReference type="ARBA" id="ARBA00030400"/>
    </source>
</evidence>
<evidence type="ECO:0000256" key="12">
    <source>
        <dbReference type="ARBA" id="ARBA00022777"/>
    </source>
</evidence>
<name>A0A813QX97_9BILA</name>
<dbReference type="InterPro" id="IPR038375">
    <property type="entry name" value="NDUFAF7_sf"/>
</dbReference>
<comment type="catalytic activity">
    <reaction evidence="22">
        <text>L-arginyl-[protein] + 2 S-adenosyl-L-methionine = N(omega),N(omega)'-dimethyl-L-arginyl-[protein] + 2 S-adenosyl-L-homocysteine + 2 H(+)</text>
        <dbReference type="Rhea" id="RHEA:48108"/>
        <dbReference type="Rhea" id="RHEA-COMP:10532"/>
        <dbReference type="Rhea" id="RHEA-COMP:11992"/>
        <dbReference type="ChEBI" id="CHEBI:15378"/>
        <dbReference type="ChEBI" id="CHEBI:29965"/>
        <dbReference type="ChEBI" id="CHEBI:57856"/>
        <dbReference type="ChEBI" id="CHEBI:59789"/>
        <dbReference type="ChEBI" id="CHEBI:88221"/>
        <dbReference type="EC" id="2.1.1.320"/>
    </reaction>
</comment>
<evidence type="ECO:0000256" key="9">
    <source>
        <dbReference type="ARBA" id="ARBA00022603"/>
    </source>
</evidence>
<evidence type="ECO:0000256" key="7">
    <source>
        <dbReference type="ARBA" id="ARBA00012578"/>
    </source>
</evidence>
<dbReference type="InterPro" id="IPR004006">
    <property type="entry name" value="DhaK_dom"/>
</dbReference>
<evidence type="ECO:0000313" key="27">
    <source>
        <dbReference type="EMBL" id="CAF3557539.1"/>
    </source>
</evidence>
<proteinExistence type="inferred from homology"/>
<keyword evidence="13" id="KW-0067">ATP-binding</keyword>
<evidence type="ECO:0000256" key="22">
    <source>
        <dbReference type="ARBA" id="ARBA00048612"/>
    </source>
</evidence>
<evidence type="ECO:0000259" key="25">
    <source>
        <dbReference type="PROSITE" id="PS51481"/>
    </source>
</evidence>
<evidence type="ECO:0000256" key="18">
    <source>
        <dbReference type="ARBA" id="ARBA00045490"/>
    </source>
</evidence>
<dbReference type="FunFam" id="1.25.40.340:FF:000002">
    <property type="entry name" value="Dihydroxyacetone kinase, L subunit"/>
    <property type="match status" value="1"/>
</dbReference>
<dbReference type="GO" id="GO:0032259">
    <property type="term" value="P:methylation"/>
    <property type="evidence" value="ECO:0007669"/>
    <property type="project" value="UniProtKB-KW"/>
</dbReference>
<evidence type="ECO:0000256" key="5">
    <source>
        <dbReference type="ARBA" id="ARBA00012107"/>
    </source>
</evidence>
<dbReference type="Proteomes" id="UP000663829">
    <property type="component" value="Unassembled WGS sequence"/>
</dbReference>
<keyword evidence="9" id="KW-0489">Methyltransferase</keyword>
<dbReference type="SUPFAM" id="SSF101473">
    <property type="entry name" value="DhaL-like"/>
    <property type="match status" value="1"/>
</dbReference>
<dbReference type="GO" id="GO:0035243">
    <property type="term" value="F:protein-arginine omega-N symmetric methyltransferase activity"/>
    <property type="evidence" value="ECO:0007669"/>
    <property type="project" value="UniProtKB-EC"/>
</dbReference>
<dbReference type="GO" id="GO:0005524">
    <property type="term" value="F:ATP binding"/>
    <property type="evidence" value="ECO:0007669"/>
    <property type="project" value="UniProtKB-KW"/>
</dbReference>
<comment type="catalytic activity">
    <reaction evidence="20">
        <text>D-glyceraldehyde + ATP = D-glyceraldehyde 3-phosphate + ADP + H(+)</text>
        <dbReference type="Rhea" id="RHEA:13941"/>
        <dbReference type="ChEBI" id="CHEBI:15378"/>
        <dbReference type="ChEBI" id="CHEBI:17378"/>
        <dbReference type="ChEBI" id="CHEBI:30616"/>
        <dbReference type="ChEBI" id="CHEBI:59776"/>
        <dbReference type="ChEBI" id="CHEBI:456216"/>
        <dbReference type="EC" id="2.7.1.28"/>
    </reaction>
</comment>
<evidence type="ECO:0000256" key="13">
    <source>
        <dbReference type="ARBA" id="ARBA00022840"/>
    </source>
</evidence>
<dbReference type="Pfam" id="PF02734">
    <property type="entry name" value="Dak2"/>
    <property type="match status" value="1"/>
</dbReference>
<comment type="subunit">
    <text evidence="19">Homodimer. Interacts with IFIH1 (via the CARD domains), the interaction is inhibited by viral infection.</text>
</comment>
<evidence type="ECO:0000256" key="10">
    <source>
        <dbReference type="ARBA" id="ARBA00022679"/>
    </source>
</evidence>
<dbReference type="EMBL" id="CAJOBC010000228">
    <property type="protein sequence ID" value="CAF3557539.1"/>
    <property type="molecule type" value="Genomic_DNA"/>
</dbReference>
<keyword evidence="14" id="KW-0496">Mitochondrion</keyword>
<dbReference type="PROSITE" id="PS51481">
    <property type="entry name" value="DHAK"/>
    <property type="match status" value="1"/>
</dbReference>
<evidence type="ECO:0000256" key="14">
    <source>
        <dbReference type="ARBA" id="ARBA00023128"/>
    </source>
</evidence>
<dbReference type="AlphaFoldDB" id="A0A813QX97"/>
<comment type="subcellular location">
    <subcellularLocation>
        <location evidence="1">Mitochondrion</location>
    </subcellularLocation>
</comment>
<evidence type="ECO:0000256" key="15">
    <source>
        <dbReference type="ARBA" id="ARBA00023285"/>
    </source>
</evidence>
<dbReference type="GO" id="GO:0005829">
    <property type="term" value="C:cytosol"/>
    <property type="evidence" value="ECO:0007669"/>
    <property type="project" value="TreeGrafter"/>
</dbReference>
<comment type="similarity">
    <text evidence="3">Belongs to the dihydroxyacetone kinase (DAK) family.</text>
</comment>
<comment type="catalytic activity">
    <reaction evidence="21">
        <text>FAD = riboflavin cyclic-4',5'-phosphate + AMP + H(+)</text>
        <dbReference type="Rhea" id="RHEA:13729"/>
        <dbReference type="ChEBI" id="CHEBI:15378"/>
        <dbReference type="ChEBI" id="CHEBI:57692"/>
        <dbReference type="ChEBI" id="CHEBI:76202"/>
        <dbReference type="ChEBI" id="CHEBI:456215"/>
        <dbReference type="EC" id="4.6.1.15"/>
    </reaction>
</comment>
<comment type="function">
    <text evidence="18">Catalyzes both the phosphorylation of dihydroxyacetone and of glyceraldehyde, and the splitting of ribonucleoside diphosphate-X compounds among which FAD is the best substrate. Represses IFIH1-mediated cellular antiviral response.</text>
</comment>
<comment type="caution">
    <text evidence="26">The sequence shown here is derived from an EMBL/GenBank/DDBJ whole genome shotgun (WGS) entry which is preliminary data.</text>
</comment>
<protein>
    <recommendedName>
        <fullName evidence="8">Triokinase/FMN cyclase</fullName>
        <ecNumber evidence="4">2.1.1.320</ecNumber>
        <ecNumber evidence="6">2.7.1.28</ecNumber>
        <ecNumber evidence="5">2.7.1.29</ecNumber>
        <ecNumber evidence="7">4.6.1.15</ecNumber>
    </recommendedName>
    <alternativeName>
        <fullName evidence="17">Bifunctional ATP-dependent dihydroxyacetone kinase/FAD-AMP lyase (cyclizing)</fullName>
    </alternativeName>
    <alternativeName>
        <fullName evidence="16">Protein midA homolog</fullName>
    </alternativeName>
</protein>
<dbReference type="GO" id="GO:0004371">
    <property type="term" value="F:glycerone kinase activity"/>
    <property type="evidence" value="ECO:0007669"/>
    <property type="project" value="UniProtKB-EC"/>
</dbReference>
<dbReference type="SUPFAM" id="SSF82549">
    <property type="entry name" value="DAK1/DegV-like"/>
    <property type="match status" value="1"/>
</dbReference>
<dbReference type="GO" id="GO:0050354">
    <property type="term" value="F:triokinase activity"/>
    <property type="evidence" value="ECO:0007669"/>
    <property type="project" value="UniProtKB-EC"/>
</dbReference>
<dbReference type="FunFam" id="3.40.50.10440:FF:000001">
    <property type="entry name" value="Dihydroxyacetone kinase, DhaK subunit"/>
    <property type="match status" value="1"/>
</dbReference>
<evidence type="ECO:0000256" key="19">
    <source>
        <dbReference type="ARBA" id="ARBA00046681"/>
    </source>
</evidence>
<evidence type="ECO:0000256" key="4">
    <source>
        <dbReference type="ARBA" id="ARBA00011935"/>
    </source>
</evidence>
<keyword evidence="28" id="KW-1185">Reference proteome</keyword>
<accession>A0A813QX97</accession>
<evidence type="ECO:0000256" key="17">
    <source>
        <dbReference type="ARBA" id="ARBA00032426"/>
    </source>
</evidence>
<comment type="similarity">
    <text evidence="2">Belongs to the NDUFAF7 family.</text>
</comment>
<dbReference type="Pfam" id="PF02733">
    <property type="entry name" value="Dak1"/>
    <property type="match status" value="1"/>
</dbReference>
<dbReference type="EC" id="2.7.1.28" evidence="6"/>
<dbReference type="SMART" id="SM01120">
    <property type="entry name" value="Dak2"/>
    <property type="match status" value="1"/>
</dbReference>
<comment type="catalytic activity">
    <reaction evidence="23">
        <text>dihydroxyacetone + ATP = dihydroxyacetone phosphate + ADP + H(+)</text>
        <dbReference type="Rhea" id="RHEA:15773"/>
        <dbReference type="ChEBI" id="CHEBI:15378"/>
        <dbReference type="ChEBI" id="CHEBI:16016"/>
        <dbReference type="ChEBI" id="CHEBI:30616"/>
        <dbReference type="ChEBI" id="CHEBI:57642"/>
        <dbReference type="ChEBI" id="CHEBI:456216"/>
        <dbReference type="EC" id="2.7.1.29"/>
    </reaction>
</comment>
<evidence type="ECO:0000256" key="23">
    <source>
        <dbReference type="ARBA" id="ARBA00048898"/>
    </source>
</evidence>
<evidence type="ECO:0000256" key="21">
    <source>
        <dbReference type="ARBA" id="ARBA00048526"/>
    </source>
</evidence>
<evidence type="ECO:0000313" key="28">
    <source>
        <dbReference type="Proteomes" id="UP000663829"/>
    </source>
</evidence>
<dbReference type="PROSITE" id="PS51480">
    <property type="entry name" value="DHAL"/>
    <property type="match status" value="1"/>
</dbReference>
<evidence type="ECO:0000313" key="26">
    <source>
        <dbReference type="EMBL" id="CAF0775039.1"/>
    </source>
</evidence>
<evidence type="ECO:0000256" key="8">
    <source>
        <dbReference type="ARBA" id="ARBA00018932"/>
    </source>
</evidence>
<sequence>MLNLFKTLFVKRILLNECSFLYNTSKTLSTVTDNKTNDNDTTSTPSAIVDVSQSLITQKPGWATSDTNPLIRQLAARIKAGGPITVADFMKESLLNPVHGYYTTQEVFGKQGDFTTAPEISQIFGELIGAWIVNEAEQFSQKFFHIVELGPGRGTLMKDILRVVRKNMFSGLHFTVFFLEASPLMKRKQAQNLLGIDIEPALNNEYKTKDGVRIHWIDDLIKSTYNDLPVIIIANEFLDAFPVYKFQRTPKGWKEILVDYNEKTKQLQYVMSMRPTIMSRLHEGVSPQRQIMMEQITKKVLLQGGLALIGDYGHWGEKEDTFRGFRRHEVVEPLSDPGNIDVTADVDFEELVSRVLGKHNIEFFGPLCQRDFLYNLGIDVRATALAKNKTPEEQDDILGAVEKLVSPEYMGERFKYLCAKAMRSQRPPAGFSYSNCLFQMPGHFVNEISNCVDESLIGYVRAHSHLELVGRAVIARCQTPKIAVISGGGSGHEPAMVGYVGRGMLTATVCGSIFASPPSSDIFRTIVELRRRGAESILLIILNYTGDRLNFGLAMERARELNIDIDMLVVADDAAVDHAIGPRGLCGTLLVIKVAGALAEKGASMSEIVDFCQRVRGQLRTIGLSASGIRAPGQSQAFELADDEMELGLGIHGESGVQKLKLLPSRQAVDIAFGQLIRGTRSLDVERDDNVFLLVNNLGGCSNLELGIILKDAIENLEHRGLHVKRVLCGEMMSSFNMKGFSLTILKLADDIMPSVFELLDFPTDAYAWPKTVSDEDESQLTLDQSQAELVNQALQGVVKRLHNEEDTLNKMDAVSGDGDTGTAFSRAADAINCDLANNKLVVSRPSSFFRRLGLIAEAKMGGTSGAICGLFFAAASKYISAAGHQGKTIEIIADAFESGIQSVESYARVQPGDKSLLDALMPAIDFIKSKSTQDVFTAQDWKDLALTAEKAADDTKTLIAKVGRAAYAKGGVDVNVADPGAAAVALIIQAVSDTYVKAI</sequence>
<dbReference type="PANTHER" id="PTHR28629">
    <property type="entry name" value="TRIOKINASE/FMN CYCLASE"/>
    <property type="match status" value="1"/>
</dbReference>
<dbReference type="Pfam" id="PF02636">
    <property type="entry name" value="Methyltransf_28"/>
    <property type="match status" value="1"/>
</dbReference>
<dbReference type="SUPFAM" id="SSF53335">
    <property type="entry name" value="S-adenosyl-L-methionine-dependent methyltransferases"/>
    <property type="match status" value="1"/>
</dbReference>
<keyword evidence="12" id="KW-0418">Kinase</keyword>
<dbReference type="InterPro" id="IPR036117">
    <property type="entry name" value="DhaL_dom_sf"/>
</dbReference>
<dbReference type="EMBL" id="CAJNOQ010000228">
    <property type="protein sequence ID" value="CAF0775039.1"/>
    <property type="molecule type" value="Genomic_DNA"/>
</dbReference>
<keyword evidence="15" id="KW-0170">Cobalt</keyword>
<dbReference type="OrthoDB" id="438553at2759"/>
<dbReference type="EC" id="4.6.1.15" evidence="7"/>
<evidence type="ECO:0000256" key="2">
    <source>
        <dbReference type="ARBA" id="ARBA00005891"/>
    </source>
</evidence>
<dbReference type="InterPro" id="IPR029063">
    <property type="entry name" value="SAM-dependent_MTases_sf"/>
</dbReference>
<dbReference type="InterPro" id="IPR004007">
    <property type="entry name" value="DhaL_dom"/>
</dbReference>
<dbReference type="Gene3D" id="3.30.1180.20">
    <property type="entry name" value="Dihydroxyacetone kinase, domain 2"/>
    <property type="match status" value="1"/>
</dbReference>
<dbReference type="GO" id="GO:0019563">
    <property type="term" value="P:glycerol catabolic process"/>
    <property type="evidence" value="ECO:0007669"/>
    <property type="project" value="TreeGrafter"/>
</dbReference>
<dbReference type="EC" id="2.1.1.320" evidence="4"/>
<dbReference type="Gene3D" id="1.25.40.340">
    <property type="match status" value="1"/>
</dbReference>
<feature type="domain" description="DhaL" evidence="24">
    <location>
        <begin position="789"/>
        <end position="994"/>
    </location>
</feature>
<dbReference type="EC" id="2.7.1.29" evidence="5"/>
<dbReference type="InterPro" id="IPR050861">
    <property type="entry name" value="Dihydroxyacetone_Kinase"/>
</dbReference>
<dbReference type="FunFam" id="3.30.1180.20:FF:000001">
    <property type="entry name" value="Dihydroxyacetone kinase 1"/>
    <property type="match status" value="1"/>
</dbReference>
<evidence type="ECO:0000256" key="11">
    <source>
        <dbReference type="ARBA" id="ARBA00022741"/>
    </source>
</evidence>
<feature type="domain" description="DhaK" evidence="25">
    <location>
        <begin position="447"/>
        <end position="769"/>
    </location>
</feature>
<keyword evidence="11" id="KW-0547">Nucleotide-binding</keyword>